<accession>A0A8J2PHF8</accession>
<evidence type="ECO:0000256" key="2">
    <source>
        <dbReference type="SAM" id="MobiDB-lite"/>
    </source>
</evidence>
<proteinExistence type="predicted"/>
<feature type="region of interest" description="Disordered" evidence="2">
    <location>
        <begin position="292"/>
        <end position="345"/>
    </location>
</feature>
<sequence length="345" mass="39165">VSGQSANASAASSKVSSTFTVRRQKLEISIEEKRKTNELEIARRRLEQQEADLAAAKAYVDQQKELIRMESELKQLEIDEAVNLEQHLIEEDFLDPIPTKFTEHRDFQDDGQEDQFGNLLKNNFPGGKPGGIDVMSMVRTMEEKTMSAAKDENRRHSDKVSSYDSEGREDDGNGKTSEGTVDTFLNKQPFPNQNDQDQQQMFPFLTSGKVSSLKTEDWALRKKNIPDSSEERKFASLEDYWRQTKLVGAKENRPKLLQSPMNTAEARKLRGVELGETSRNPQTDLAINFGMKGNIKAPQTRQQQFSEKQPEDPQMNPRYEWKTDRPNIPLKYQSSADPANCGAAS</sequence>
<name>A0A8J2PHF8_9HEXA</name>
<dbReference type="EMBL" id="CAJVCH010341264">
    <property type="protein sequence ID" value="CAG7815290.1"/>
    <property type="molecule type" value="Genomic_DNA"/>
</dbReference>
<organism evidence="3 4">
    <name type="scientific">Allacma fusca</name>
    <dbReference type="NCBI Taxonomy" id="39272"/>
    <lineage>
        <taxon>Eukaryota</taxon>
        <taxon>Metazoa</taxon>
        <taxon>Ecdysozoa</taxon>
        <taxon>Arthropoda</taxon>
        <taxon>Hexapoda</taxon>
        <taxon>Collembola</taxon>
        <taxon>Symphypleona</taxon>
        <taxon>Sminthuridae</taxon>
        <taxon>Allacma</taxon>
    </lineage>
</organism>
<evidence type="ECO:0000313" key="4">
    <source>
        <dbReference type="Proteomes" id="UP000708208"/>
    </source>
</evidence>
<keyword evidence="1" id="KW-0175">Coiled coil</keyword>
<gene>
    <name evidence="3" type="ORF">AFUS01_LOCUS25983</name>
</gene>
<feature type="coiled-coil region" evidence="1">
    <location>
        <begin position="29"/>
        <end position="79"/>
    </location>
</feature>
<feature type="compositionally biased region" description="Polar residues" evidence="2">
    <location>
        <begin position="174"/>
        <end position="183"/>
    </location>
</feature>
<comment type="caution">
    <text evidence="3">The sequence shown here is derived from an EMBL/GenBank/DDBJ whole genome shotgun (WGS) entry which is preliminary data.</text>
</comment>
<feature type="non-terminal residue" evidence="3">
    <location>
        <position position="1"/>
    </location>
</feature>
<feature type="compositionally biased region" description="Basic and acidic residues" evidence="2">
    <location>
        <begin position="143"/>
        <end position="161"/>
    </location>
</feature>
<keyword evidence="4" id="KW-1185">Reference proteome</keyword>
<reference evidence="3" key="1">
    <citation type="submission" date="2021-06" db="EMBL/GenBank/DDBJ databases">
        <authorList>
            <person name="Hodson N. C."/>
            <person name="Mongue J. A."/>
            <person name="Jaron S. K."/>
        </authorList>
    </citation>
    <scope>NUCLEOTIDE SEQUENCE</scope>
</reference>
<evidence type="ECO:0000313" key="3">
    <source>
        <dbReference type="EMBL" id="CAG7815290.1"/>
    </source>
</evidence>
<protein>
    <submittedName>
        <fullName evidence="3">Uncharacterized protein</fullName>
    </submittedName>
</protein>
<feature type="non-terminal residue" evidence="3">
    <location>
        <position position="345"/>
    </location>
</feature>
<dbReference type="Proteomes" id="UP000708208">
    <property type="component" value="Unassembled WGS sequence"/>
</dbReference>
<evidence type="ECO:0000256" key="1">
    <source>
        <dbReference type="SAM" id="Coils"/>
    </source>
</evidence>
<dbReference type="AlphaFoldDB" id="A0A8J2PHF8"/>
<feature type="region of interest" description="Disordered" evidence="2">
    <location>
        <begin position="143"/>
        <end position="183"/>
    </location>
</feature>
<feature type="compositionally biased region" description="Polar residues" evidence="2">
    <location>
        <begin position="297"/>
        <end position="307"/>
    </location>
</feature>